<proteinExistence type="inferred from homology"/>
<dbReference type="AlphaFoldDB" id="A0A8A1LKN7"/>
<comment type="catalytic activity">
    <reaction evidence="4">
        <text>an L-aminoacyl-L-amino acid + H2O = 2 an L-alpha-amino acid</text>
        <dbReference type="Rhea" id="RHEA:48940"/>
        <dbReference type="ChEBI" id="CHEBI:15377"/>
        <dbReference type="ChEBI" id="CHEBI:59869"/>
        <dbReference type="ChEBI" id="CHEBI:77460"/>
        <dbReference type="EC" id="3.4.13.19"/>
    </reaction>
</comment>
<feature type="transmembrane region" description="Helical" evidence="5">
    <location>
        <begin position="20"/>
        <end position="46"/>
    </location>
</feature>
<dbReference type="SUPFAM" id="SSF51556">
    <property type="entry name" value="Metallo-dependent hydrolases"/>
    <property type="match status" value="1"/>
</dbReference>
<evidence type="ECO:0000256" key="1">
    <source>
        <dbReference type="ARBA" id="ARBA00003491"/>
    </source>
</evidence>
<dbReference type="InterPro" id="IPR032466">
    <property type="entry name" value="Metal_Hydrolase"/>
</dbReference>
<keyword evidence="3 4" id="KW-0224">Dipeptidase</keyword>
<dbReference type="PROSITE" id="PS51257">
    <property type="entry name" value="PROKAR_LIPOPROTEIN"/>
    <property type="match status" value="1"/>
</dbReference>
<keyword evidence="5" id="KW-0812">Transmembrane</keyword>
<keyword evidence="4" id="KW-0645">Protease</keyword>
<dbReference type="Proteomes" id="UP000663419">
    <property type="component" value="Chromosome 3"/>
</dbReference>
<dbReference type="Pfam" id="PF01244">
    <property type="entry name" value="Peptidase_M19"/>
    <property type="match status" value="1"/>
</dbReference>
<dbReference type="PANTHER" id="PTHR10443">
    <property type="entry name" value="MICROSOMAL DIPEPTIDASE"/>
    <property type="match status" value="1"/>
</dbReference>
<keyword evidence="5" id="KW-0472">Membrane</keyword>
<dbReference type="CDD" id="cd01301">
    <property type="entry name" value="rDP_like"/>
    <property type="match status" value="1"/>
</dbReference>
<dbReference type="EMBL" id="CP069104">
    <property type="protein sequence ID" value="QSS53203.1"/>
    <property type="molecule type" value="Genomic_DNA"/>
</dbReference>
<keyword evidence="4" id="KW-0378">Hydrolase</keyword>
<comment type="cofactor">
    <cofactor evidence="4">
        <name>Zn(2+)</name>
        <dbReference type="ChEBI" id="CHEBI:29105"/>
    </cofactor>
</comment>
<dbReference type="GO" id="GO:0070573">
    <property type="term" value="F:metallodipeptidase activity"/>
    <property type="evidence" value="ECO:0007669"/>
    <property type="project" value="InterPro"/>
</dbReference>
<dbReference type="PANTHER" id="PTHR10443:SF12">
    <property type="entry name" value="DIPEPTIDASE"/>
    <property type="match status" value="1"/>
</dbReference>
<sequence length="417" mass="46673">MHEKGNEYSRPERRSFLPSYVSILCIGAACIFLTLFTLFPSIAFPWRIFHCKLASISPVDRILQAAPLIDGHNDFPFFIRAFYKNDIYQKNMSDDMELPGQVDFPRLRMGGLRGQFWSAYIPCPKNSNNFSDNAYPEIVHDTIQQIDLVHRLAKQFPQHIQFVYSAEDVWNNFAKCDAISSLIGVEGLHQIGNSASIMRMYHQLGVRYVTLTHSCHNKYADSATPELPLHNGLSPAGEAMVREMNRLGMIVDLAHVSSNTMRHALRVSSAPVIFSHSSIHAKCAHPRNVPDDVLLALKRNGGVVMITFFPEYTRCDGKGSASLSDVADHIQYAGELIGYAHIGLGADFDGMFNTVEGLEDVSKYPDLIAELLRRGVSEKDLIGIVGANVLRVLNEVEVEAKRLENVKPLQDNIMNLI</sequence>
<keyword evidence="4" id="KW-0479">Metal-binding</keyword>
<evidence type="ECO:0000256" key="5">
    <source>
        <dbReference type="SAM" id="Phobius"/>
    </source>
</evidence>
<keyword evidence="4" id="KW-0482">Metalloprotease</keyword>
<reference evidence="6" key="1">
    <citation type="submission" date="2021-01" db="EMBL/GenBank/DDBJ databases">
        <title>Chromosome-level genome assembly of a human fungal pathogen reveals clustering of transcriptionally co-regulated genes.</title>
        <authorList>
            <person name="Voorhies M."/>
            <person name="Cohen S."/>
            <person name="Shea T.P."/>
            <person name="Petrus S."/>
            <person name="Munoz J.F."/>
            <person name="Poplawski S."/>
            <person name="Goldman W.E."/>
            <person name="Michael T."/>
            <person name="Cuomo C.A."/>
            <person name="Sil A."/>
            <person name="Beyhan S."/>
        </authorList>
    </citation>
    <scope>NUCLEOTIDE SEQUENCE</scope>
    <source>
        <strain evidence="6">H88</strain>
    </source>
</reference>
<comment type="similarity">
    <text evidence="4">Belongs to the metallo-dependent hydrolases superfamily. Peptidase M19 family.</text>
</comment>
<evidence type="ECO:0000313" key="7">
    <source>
        <dbReference type="Proteomes" id="UP000663419"/>
    </source>
</evidence>
<dbReference type="VEuPathDB" id="FungiDB:I7I53_00383"/>
<gene>
    <name evidence="6" type="ORF">I7I53_00383</name>
</gene>
<protein>
    <recommendedName>
        <fullName evidence="4">Dipeptidase</fullName>
        <ecNumber evidence="4">3.4.13.19</ecNumber>
    </recommendedName>
</protein>
<organism evidence="6 7">
    <name type="scientific">Ajellomyces capsulatus (strain H88)</name>
    <name type="common">Darling's disease fungus</name>
    <name type="synonym">Histoplasma capsulatum</name>
    <dbReference type="NCBI Taxonomy" id="544711"/>
    <lineage>
        <taxon>Eukaryota</taxon>
        <taxon>Fungi</taxon>
        <taxon>Dikarya</taxon>
        <taxon>Ascomycota</taxon>
        <taxon>Pezizomycotina</taxon>
        <taxon>Eurotiomycetes</taxon>
        <taxon>Eurotiomycetidae</taxon>
        <taxon>Onygenales</taxon>
        <taxon>Ajellomycetaceae</taxon>
        <taxon>Histoplasma</taxon>
    </lineage>
</organism>
<dbReference type="GO" id="GO:0006508">
    <property type="term" value="P:proteolysis"/>
    <property type="evidence" value="ECO:0007669"/>
    <property type="project" value="UniProtKB-KW"/>
</dbReference>
<dbReference type="GO" id="GO:0046872">
    <property type="term" value="F:metal ion binding"/>
    <property type="evidence" value="ECO:0007669"/>
    <property type="project" value="UniProtKB-UniRule"/>
</dbReference>
<evidence type="ECO:0000256" key="2">
    <source>
        <dbReference type="ARBA" id="ARBA00022833"/>
    </source>
</evidence>
<dbReference type="EC" id="3.4.13.19" evidence="4"/>
<accession>A0A8A1LKN7</accession>
<dbReference type="InterPro" id="IPR008257">
    <property type="entry name" value="Pept_M19"/>
</dbReference>
<keyword evidence="5" id="KW-1133">Transmembrane helix</keyword>
<evidence type="ECO:0000256" key="4">
    <source>
        <dbReference type="RuleBase" id="RU341113"/>
    </source>
</evidence>
<dbReference type="Gene3D" id="3.20.20.140">
    <property type="entry name" value="Metal-dependent hydrolases"/>
    <property type="match status" value="1"/>
</dbReference>
<comment type="function">
    <text evidence="1">Hydrolyzes a wide range of dipeptides.</text>
</comment>
<name>A0A8A1LKN7_AJEC8</name>
<keyword evidence="2 4" id="KW-0862">Zinc</keyword>
<dbReference type="PROSITE" id="PS51365">
    <property type="entry name" value="RENAL_DIPEPTIDASE_2"/>
    <property type="match status" value="1"/>
</dbReference>
<evidence type="ECO:0000256" key="3">
    <source>
        <dbReference type="ARBA" id="ARBA00022997"/>
    </source>
</evidence>
<evidence type="ECO:0000313" key="6">
    <source>
        <dbReference type="EMBL" id="QSS53203.1"/>
    </source>
</evidence>